<dbReference type="InterPro" id="IPR037177">
    <property type="entry name" value="DLC_sf"/>
</dbReference>
<reference evidence="1 2" key="1">
    <citation type="journal article" date="2013" name="Nature">
        <title>The genomes of four tapeworm species reveal adaptations to parasitism.</title>
        <authorList>
            <person name="Tsai I.J."/>
            <person name="Zarowiecki M."/>
            <person name="Holroyd N."/>
            <person name="Garciarrubio A."/>
            <person name="Sanchez-Flores A."/>
            <person name="Brooks K.L."/>
            <person name="Tracey A."/>
            <person name="Bobes R.J."/>
            <person name="Fragoso G."/>
            <person name="Sciutto E."/>
            <person name="Aslett M."/>
            <person name="Beasley H."/>
            <person name="Bennett H.M."/>
            <person name="Cai J."/>
            <person name="Camicia F."/>
            <person name="Clark R."/>
            <person name="Cucher M."/>
            <person name="De Silva N."/>
            <person name="Day T.A."/>
            <person name="Deplazes P."/>
            <person name="Estrada K."/>
            <person name="Fernandez C."/>
            <person name="Holland P.W."/>
            <person name="Hou J."/>
            <person name="Hu S."/>
            <person name="Huckvale T."/>
            <person name="Hung S.S."/>
            <person name="Kamenetzky L."/>
            <person name="Keane J.A."/>
            <person name="Kiss F."/>
            <person name="Koziol U."/>
            <person name="Lambert O."/>
            <person name="Liu K."/>
            <person name="Luo X."/>
            <person name="Luo Y."/>
            <person name="Macchiaroli N."/>
            <person name="Nichol S."/>
            <person name="Paps J."/>
            <person name="Parkinson J."/>
            <person name="Pouchkina-Stantcheva N."/>
            <person name="Riddiford N."/>
            <person name="Rosenzvit M."/>
            <person name="Salinas G."/>
            <person name="Wasmuth J.D."/>
            <person name="Zamanian M."/>
            <person name="Zheng Y."/>
            <person name="Cai X."/>
            <person name="Soberon X."/>
            <person name="Olson P.D."/>
            <person name="Laclette J.P."/>
            <person name="Brehm K."/>
            <person name="Berriman M."/>
            <person name="Garciarrubio A."/>
            <person name="Bobes R.J."/>
            <person name="Fragoso G."/>
            <person name="Sanchez-Flores A."/>
            <person name="Estrada K."/>
            <person name="Cevallos M.A."/>
            <person name="Morett E."/>
            <person name="Gonzalez V."/>
            <person name="Portillo T."/>
            <person name="Ochoa-Leyva A."/>
            <person name="Jose M.V."/>
            <person name="Sciutto E."/>
            <person name="Landa A."/>
            <person name="Jimenez L."/>
            <person name="Valdes V."/>
            <person name="Carrero J.C."/>
            <person name="Larralde C."/>
            <person name="Morales-Montor J."/>
            <person name="Limon-Lason J."/>
            <person name="Soberon X."/>
            <person name="Laclette J.P."/>
        </authorList>
    </citation>
    <scope>NUCLEOTIDE SEQUENCE [LARGE SCALE GENOMIC DNA]</scope>
</reference>
<evidence type="ECO:0000313" key="2">
    <source>
        <dbReference type="Proteomes" id="UP000492820"/>
    </source>
</evidence>
<gene>
    <name evidence="1" type="ORF">EgrG_001001200</name>
</gene>
<dbReference type="WBParaSite" id="EgrG_001001200">
    <property type="protein sequence ID" value="EgrG_001001200"/>
    <property type="gene ID" value="EgrG_001001200"/>
</dbReference>
<sequence length="196" mass="22847">MLHLRFFAKHNHYQLTCHAATPISRLPSNLREKDYLPLGCDSSKHSEEPSFHCKSSREDNRSLYGKRKYNILKKANILYCETTEDVMRRTLMIVEEEISKADSQNVQIRGIKNRLDEAFGPNWNCFMARSGCWALKTYKPGTNLVFEYEGMITPTPKDLLVISCTAKFRRPPTYLFRTSFVRFLGSLHRSKTMAWL</sequence>
<dbReference type="AlphaFoldDB" id="A0A068WFV4"/>
<organism evidence="1">
    <name type="scientific">Echinococcus granulosus</name>
    <name type="common">Hydatid tapeworm</name>
    <dbReference type="NCBI Taxonomy" id="6210"/>
    <lineage>
        <taxon>Eukaryota</taxon>
        <taxon>Metazoa</taxon>
        <taxon>Spiralia</taxon>
        <taxon>Lophotrochozoa</taxon>
        <taxon>Platyhelminthes</taxon>
        <taxon>Cestoda</taxon>
        <taxon>Eucestoda</taxon>
        <taxon>Cyclophyllidea</taxon>
        <taxon>Taeniidae</taxon>
        <taxon>Echinococcus</taxon>
        <taxon>Echinococcus granulosus group</taxon>
    </lineage>
</organism>
<dbReference type="Gene3D" id="3.30.740.10">
    <property type="entry name" value="Protein Inhibitor Of Neuronal Nitric Oxide Synthase"/>
    <property type="match status" value="1"/>
</dbReference>
<dbReference type="GO" id="GO:0030286">
    <property type="term" value="C:dynein complex"/>
    <property type="evidence" value="ECO:0007669"/>
    <property type="project" value="InterPro"/>
</dbReference>
<dbReference type="SUPFAM" id="SSF54648">
    <property type="entry name" value="DLC"/>
    <property type="match status" value="1"/>
</dbReference>
<dbReference type="Proteomes" id="UP000492820">
    <property type="component" value="Unassembled WGS sequence"/>
</dbReference>
<reference evidence="1" key="2">
    <citation type="submission" date="2014-06" db="EMBL/GenBank/DDBJ databases">
        <authorList>
            <person name="Aslett M."/>
        </authorList>
    </citation>
    <scope>NUCLEOTIDE SEQUENCE</scope>
</reference>
<reference evidence="3" key="3">
    <citation type="submission" date="2020-10" db="UniProtKB">
        <authorList>
            <consortium name="WormBaseParasite"/>
        </authorList>
    </citation>
    <scope>IDENTIFICATION</scope>
</reference>
<evidence type="ECO:0000313" key="3">
    <source>
        <dbReference type="WBParaSite" id="EgrG_001001200"/>
    </source>
</evidence>
<proteinExistence type="predicted"/>
<protein>
    <submittedName>
        <fullName evidence="1 3">Expressed protein</fullName>
    </submittedName>
</protein>
<name>A0A068WFV4_ECHGR</name>
<dbReference type="GO" id="GO:0007017">
    <property type="term" value="P:microtubule-based process"/>
    <property type="evidence" value="ECO:0007669"/>
    <property type="project" value="InterPro"/>
</dbReference>
<evidence type="ECO:0000313" key="1">
    <source>
        <dbReference type="EMBL" id="CDS17273.1"/>
    </source>
</evidence>
<dbReference type="OrthoDB" id="10438912at2759"/>
<dbReference type="EMBL" id="LK028577">
    <property type="protein sequence ID" value="CDS17273.1"/>
    <property type="molecule type" value="Genomic_DNA"/>
</dbReference>
<accession>A0A068WFV4</accession>